<gene>
    <name evidence="2" type="ORF">EGT67_06305</name>
</gene>
<keyword evidence="3" id="KW-1185">Reference proteome</keyword>
<evidence type="ECO:0000259" key="1">
    <source>
        <dbReference type="PROSITE" id="PS51502"/>
    </source>
</evidence>
<dbReference type="AlphaFoldDB" id="A0A438BIG7"/>
<proteinExistence type="predicted"/>
<dbReference type="EMBL" id="RKLP01000002">
    <property type="protein sequence ID" value="RVW10752.1"/>
    <property type="molecule type" value="Genomic_DNA"/>
</dbReference>
<evidence type="ECO:0000313" key="2">
    <source>
        <dbReference type="EMBL" id="RVW10752.1"/>
    </source>
</evidence>
<reference evidence="2 3" key="1">
    <citation type="submission" date="2018-11" db="EMBL/GenBank/DDBJ databases">
        <title>Rhodococcus spongicola sp. nov. and Rhodococcus xishaensis sp. nov. from marine sponges.</title>
        <authorList>
            <person name="Li L."/>
            <person name="Lin H.W."/>
        </authorList>
    </citation>
    <scope>NUCLEOTIDE SEQUENCE [LARGE SCALE GENOMIC DNA]</scope>
    <source>
        <strain evidence="2 3">CCTCC AB2014297</strain>
    </source>
</reference>
<protein>
    <submittedName>
        <fullName evidence="2">Dabb family protein</fullName>
    </submittedName>
</protein>
<evidence type="ECO:0000313" key="3">
    <source>
        <dbReference type="Proteomes" id="UP000286208"/>
    </source>
</evidence>
<dbReference type="Pfam" id="PF07876">
    <property type="entry name" value="Dabb"/>
    <property type="match status" value="1"/>
</dbReference>
<organism evidence="2 3">
    <name type="scientific">Prescottella agglutinans</name>
    <dbReference type="NCBI Taxonomy" id="1644129"/>
    <lineage>
        <taxon>Bacteria</taxon>
        <taxon>Bacillati</taxon>
        <taxon>Actinomycetota</taxon>
        <taxon>Actinomycetes</taxon>
        <taxon>Mycobacteriales</taxon>
        <taxon>Nocardiaceae</taxon>
        <taxon>Prescottella</taxon>
    </lineage>
</organism>
<dbReference type="SUPFAM" id="SSF54909">
    <property type="entry name" value="Dimeric alpha+beta barrel"/>
    <property type="match status" value="1"/>
</dbReference>
<feature type="domain" description="Stress-response A/B barrel" evidence="1">
    <location>
        <begin position="103"/>
        <end position="198"/>
    </location>
</feature>
<dbReference type="InterPro" id="IPR013097">
    <property type="entry name" value="Dabb"/>
</dbReference>
<accession>A0A438BIG7</accession>
<dbReference type="OrthoDB" id="7565202at2"/>
<comment type="caution">
    <text evidence="2">The sequence shown here is derived from an EMBL/GenBank/DDBJ whole genome shotgun (WGS) entry which is preliminary data.</text>
</comment>
<name>A0A438BIG7_9NOCA</name>
<dbReference type="PROSITE" id="PS51502">
    <property type="entry name" value="S_R_A_B_BARREL"/>
    <property type="match status" value="1"/>
</dbReference>
<dbReference type="SMART" id="SM00886">
    <property type="entry name" value="Dabb"/>
    <property type="match status" value="1"/>
</dbReference>
<sequence length="213" mass="23734">MFEVTRLIHFADTADPAFREAIVAGLRADVEPHAAAVLIGPALPGGINTGDVIARFRFDTESDWRAVENIVDSWFWSPAVDHIDGVSYTGTVRPSRDGGAPTVYRLLLVAVDPATDPELVRQFETETGAMPHYIRSIGSSQLARVRDTTGSADWTHVWEQEYTSLDGLTGPYMSHPYHWAHVDRWFDPERGRKIVTSLCHGFVAIEEPFLTAR</sequence>
<dbReference type="Proteomes" id="UP000286208">
    <property type="component" value="Unassembled WGS sequence"/>
</dbReference>
<dbReference type="RefSeq" id="WP_127915195.1">
    <property type="nucleotide sequence ID" value="NZ_RKLP01000002.1"/>
</dbReference>
<dbReference type="InterPro" id="IPR011008">
    <property type="entry name" value="Dimeric_a/b-barrel"/>
</dbReference>